<dbReference type="InterPro" id="IPR020560">
    <property type="entry name" value="PRibGlycinamide_synth_C-dom"/>
</dbReference>
<keyword evidence="8 13" id="KW-0067">ATP-binding</keyword>
<evidence type="ECO:0000256" key="10">
    <source>
        <dbReference type="ARBA" id="ARBA00042242"/>
    </source>
</evidence>
<organism evidence="15 16">
    <name type="scientific">Campylobacter suis</name>
    <dbReference type="NCBI Taxonomy" id="2790657"/>
    <lineage>
        <taxon>Bacteria</taxon>
        <taxon>Pseudomonadati</taxon>
        <taxon>Campylobacterota</taxon>
        <taxon>Epsilonproteobacteria</taxon>
        <taxon>Campylobacterales</taxon>
        <taxon>Campylobacteraceae</taxon>
        <taxon>Campylobacter</taxon>
    </lineage>
</organism>
<keyword evidence="7 12" id="KW-0658">Purine biosynthesis</keyword>
<evidence type="ECO:0000256" key="6">
    <source>
        <dbReference type="ARBA" id="ARBA00022741"/>
    </source>
</evidence>
<dbReference type="InterPro" id="IPR013815">
    <property type="entry name" value="ATP_grasp_subdomain_1"/>
</dbReference>
<dbReference type="PROSITE" id="PS00184">
    <property type="entry name" value="GARS"/>
    <property type="match status" value="1"/>
</dbReference>
<dbReference type="Gene3D" id="3.30.470.20">
    <property type="entry name" value="ATP-grasp fold, B domain"/>
    <property type="match status" value="1"/>
</dbReference>
<evidence type="ECO:0000256" key="8">
    <source>
        <dbReference type="ARBA" id="ARBA00022840"/>
    </source>
</evidence>
<dbReference type="InterPro" id="IPR020559">
    <property type="entry name" value="PRibGlycinamide_synth_CS"/>
</dbReference>
<keyword evidence="6 13" id="KW-0547">Nucleotide-binding</keyword>
<dbReference type="Pfam" id="PF01071">
    <property type="entry name" value="GARS_A"/>
    <property type="match status" value="1"/>
</dbReference>
<comment type="cofactor">
    <cofactor evidence="1">
        <name>Mn(2+)</name>
        <dbReference type="ChEBI" id="CHEBI:29035"/>
    </cofactor>
</comment>
<dbReference type="PROSITE" id="PS50975">
    <property type="entry name" value="ATP_GRASP"/>
    <property type="match status" value="1"/>
</dbReference>
<dbReference type="HAMAP" id="MF_00138">
    <property type="entry name" value="GARS"/>
    <property type="match status" value="1"/>
</dbReference>
<dbReference type="InterPro" id="IPR037123">
    <property type="entry name" value="PRibGlycinamide_synth_C_sf"/>
</dbReference>
<protein>
    <recommendedName>
        <fullName evidence="4 12">Phosphoribosylamine--glycine ligase</fullName>
        <ecNumber evidence="4 12">6.3.4.13</ecNumber>
    </recommendedName>
    <alternativeName>
        <fullName evidence="12">GARS</fullName>
    </alternativeName>
    <alternativeName>
        <fullName evidence="10 12">Glycinamide ribonucleotide synthetase</fullName>
    </alternativeName>
    <alternativeName>
        <fullName evidence="11 12">Phosphoribosylglycinamide synthetase</fullName>
    </alternativeName>
</protein>
<keyword evidence="5 12" id="KW-0436">Ligase</keyword>
<dbReference type="Gene3D" id="3.30.1490.20">
    <property type="entry name" value="ATP-grasp fold, A domain"/>
    <property type="match status" value="1"/>
</dbReference>
<comment type="catalytic activity">
    <reaction evidence="12">
        <text>5-phospho-beta-D-ribosylamine + glycine + ATP = N(1)-(5-phospho-beta-D-ribosyl)glycinamide + ADP + phosphate + H(+)</text>
        <dbReference type="Rhea" id="RHEA:17453"/>
        <dbReference type="ChEBI" id="CHEBI:15378"/>
        <dbReference type="ChEBI" id="CHEBI:30616"/>
        <dbReference type="ChEBI" id="CHEBI:43474"/>
        <dbReference type="ChEBI" id="CHEBI:57305"/>
        <dbReference type="ChEBI" id="CHEBI:58681"/>
        <dbReference type="ChEBI" id="CHEBI:143788"/>
        <dbReference type="ChEBI" id="CHEBI:456216"/>
        <dbReference type="EC" id="6.3.4.13"/>
    </reaction>
</comment>
<keyword evidence="16" id="KW-1185">Reference proteome</keyword>
<dbReference type="EC" id="6.3.4.13" evidence="4 12"/>
<dbReference type="NCBIfam" id="TIGR00877">
    <property type="entry name" value="purD"/>
    <property type="match status" value="1"/>
</dbReference>
<evidence type="ECO:0000256" key="4">
    <source>
        <dbReference type="ARBA" id="ARBA00013255"/>
    </source>
</evidence>
<comment type="cofactor">
    <cofactor evidence="2">
        <name>Mg(2+)</name>
        <dbReference type="ChEBI" id="CHEBI:18420"/>
    </cofactor>
</comment>
<evidence type="ECO:0000259" key="14">
    <source>
        <dbReference type="PROSITE" id="PS50975"/>
    </source>
</evidence>
<evidence type="ECO:0000256" key="2">
    <source>
        <dbReference type="ARBA" id="ARBA00001946"/>
    </source>
</evidence>
<accession>A0ABM8Q7U9</accession>
<dbReference type="EMBL" id="CAJHOE010000004">
    <property type="protein sequence ID" value="CAD7288866.1"/>
    <property type="molecule type" value="Genomic_DNA"/>
</dbReference>
<evidence type="ECO:0000256" key="11">
    <source>
        <dbReference type="ARBA" id="ARBA00042864"/>
    </source>
</evidence>
<dbReference type="PANTHER" id="PTHR43472">
    <property type="entry name" value="PHOSPHORIBOSYLAMINE--GLYCINE LIGASE"/>
    <property type="match status" value="1"/>
</dbReference>
<dbReference type="SUPFAM" id="SSF52440">
    <property type="entry name" value="PreATP-grasp domain"/>
    <property type="match status" value="1"/>
</dbReference>
<dbReference type="InterPro" id="IPR020561">
    <property type="entry name" value="PRibGlycinamid_synth_ATP-grasp"/>
</dbReference>
<dbReference type="RefSeq" id="WP_230057309.1">
    <property type="nucleotide sequence ID" value="NZ_CAJHOE010000004.1"/>
</dbReference>
<comment type="caution">
    <text evidence="15">The sequence shown here is derived from an EMBL/GenBank/DDBJ whole genome shotgun (WGS) entry which is preliminary data.</text>
</comment>
<dbReference type="SUPFAM" id="SSF51246">
    <property type="entry name" value="Rudiment single hybrid motif"/>
    <property type="match status" value="1"/>
</dbReference>
<evidence type="ECO:0000256" key="3">
    <source>
        <dbReference type="ARBA" id="ARBA00005174"/>
    </source>
</evidence>
<dbReference type="Pfam" id="PF02844">
    <property type="entry name" value="GARS_N"/>
    <property type="match status" value="1"/>
</dbReference>
<evidence type="ECO:0000256" key="9">
    <source>
        <dbReference type="ARBA" id="ARBA00038345"/>
    </source>
</evidence>
<comment type="similarity">
    <text evidence="9 12">Belongs to the GARS family.</text>
</comment>
<dbReference type="InterPro" id="IPR000115">
    <property type="entry name" value="PRibGlycinamide_synth"/>
</dbReference>
<evidence type="ECO:0000256" key="13">
    <source>
        <dbReference type="PROSITE-ProRule" id="PRU00409"/>
    </source>
</evidence>
<dbReference type="Proteomes" id="UP000789359">
    <property type="component" value="Unassembled WGS sequence"/>
</dbReference>
<evidence type="ECO:0000256" key="12">
    <source>
        <dbReference type="HAMAP-Rule" id="MF_00138"/>
    </source>
</evidence>
<evidence type="ECO:0000313" key="15">
    <source>
        <dbReference type="EMBL" id="CAD7288866.1"/>
    </source>
</evidence>
<name>A0ABM8Q7U9_9BACT</name>
<feature type="domain" description="ATP-grasp" evidence="14">
    <location>
        <begin position="105"/>
        <end position="311"/>
    </location>
</feature>
<dbReference type="PANTHER" id="PTHR43472:SF1">
    <property type="entry name" value="PHOSPHORIBOSYLAMINE--GLYCINE LIGASE, CHLOROPLASTIC"/>
    <property type="match status" value="1"/>
</dbReference>
<gene>
    <name evidence="12 15" type="primary">purD</name>
    <name evidence="15" type="ORF">LMG8286_01567</name>
</gene>
<dbReference type="InterPro" id="IPR016185">
    <property type="entry name" value="PreATP-grasp_dom_sf"/>
</dbReference>
<evidence type="ECO:0000256" key="1">
    <source>
        <dbReference type="ARBA" id="ARBA00001936"/>
    </source>
</evidence>
<dbReference type="SMART" id="SM01210">
    <property type="entry name" value="GARS_C"/>
    <property type="match status" value="1"/>
</dbReference>
<dbReference type="InterPro" id="IPR020562">
    <property type="entry name" value="PRibGlycinamide_synth_N"/>
</dbReference>
<proteinExistence type="inferred from homology"/>
<sequence>MKILVIGNGGREYSIGLKLSEDKNISQIYFAPGNAATSKLGENIKISDFNELAKFAKDKNITLTIVGPEAPLSAGIVDVFKAHGLAIFGPSKAAARLEGSKAYMKDFLAKNGIKTARYLNTDDKEKAFKFIETLGIPLVVKADGLCAGKGVIIAQSHDEAKEAVEQMLSGESFGDAGKNVVVEEYLDGFELSFFAICDGENFVSLPVAQDHKRLLTGDKGPNTGGMGAYAPSPLATQQIITRLENEVVRPTLKGMQAEGAPFCGVLFVGVMVVNGEPYVLEFNVRFGDPECEVLMPLIDGNLGEILLKAANGELENVKLKDKCAVGVVIASSEYPYKNSPKAKISVKEIPNDTHLVYAGVSEENGEIYASGGRVLVCVGLGKDIMTAQQNAYKLCENVHFEGMQFRTDIAWQALK</sequence>
<evidence type="ECO:0000256" key="7">
    <source>
        <dbReference type="ARBA" id="ARBA00022755"/>
    </source>
</evidence>
<dbReference type="Gene3D" id="3.40.50.20">
    <property type="match status" value="1"/>
</dbReference>
<evidence type="ECO:0000313" key="16">
    <source>
        <dbReference type="Proteomes" id="UP000789359"/>
    </source>
</evidence>
<dbReference type="GO" id="GO:0004637">
    <property type="term" value="F:phosphoribosylamine-glycine ligase activity"/>
    <property type="evidence" value="ECO:0007669"/>
    <property type="project" value="UniProtKB-EC"/>
</dbReference>
<dbReference type="SMART" id="SM01209">
    <property type="entry name" value="GARS_A"/>
    <property type="match status" value="1"/>
</dbReference>
<dbReference type="SUPFAM" id="SSF56059">
    <property type="entry name" value="Glutathione synthetase ATP-binding domain-like"/>
    <property type="match status" value="1"/>
</dbReference>
<dbReference type="InterPro" id="IPR011761">
    <property type="entry name" value="ATP-grasp"/>
</dbReference>
<dbReference type="InterPro" id="IPR011054">
    <property type="entry name" value="Rudment_hybrid_motif"/>
</dbReference>
<dbReference type="Pfam" id="PF02843">
    <property type="entry name" value="GARS_C"/>
    <property type="match status" value="1"/>
</dbReference>
<dbReference type="Gene3D" id="3.90.600.10">
    <property type="entry name" value="Phosphoribosylglycinamide synthetase, C-terminal domain"/>
    <property type="match status" value="1"/>
</dbReference>
<evidence type="ECO:0000256" key="5">
    <source>
        <dbReference type="ARBA" id="ARBA00022598"/>
    </source>
</evidence>
<comment type="pathway">
    <text evidence="3 12">Purine metabolism; IMP biosynthesis via de novo pathway; N(1)-(5-phospho-D-ribosyl)glycinamide from 5-phospho-alpha-D-ribose 1-diphosphate: step 2/2.</text>
</comment>
<reference evidence="15 16" key="1">
    <citation type="submission" date="2020-11" db="EMBL/GenBank/DDBJ databases">
        <authorList>
            <person name="Peeters C."/>
        </authorList>
    </citation>
    <scope>NUCLEOTIDE SEQUENCE [LARGE SCALE GENOMIC DNA]</scope>
    <source>
        <strain evidence="15 16">LMG 8286</strain>
    </source>
</reference>